<comment type="subunit">
    <text evidence="5">Homodimer.</text>
</comment>
<evidence type="ECO:0000313" key="7">
    <source>
        <dbReference type="EMBL" id="BDR60839.1"/>
    </source>
</evidence>
<keyword evidence="4 5" id="KW-0378">Hydrolase</keyword>
<dbReference type="InterPro" id="IPR008226">
    <property type="entry name" value="Mini3_fam"/>
</dbReference>
<proteinExistence type="inferred from homology"/>
<comment type="subcellular location">
    <subcellularLocation>
        <location evidence="5">Cytoplasm</location>
    </subcellularLocation>
</comment>
<keyword evidence="5" id="KW-0963">Cytoplasm</keyword>
<feature type="active site" evidence="5">
    <location>
        <position position="27"/>
    </location>
</feature>
<feature type="domain" description="RNase III" evidence="6">
    <location>
        <begin position="1"/>
        <end position="130"/>
    </location>
</feature>
<organism evidence="7 8">
    <name type="scientific">Lactobacillus xylocopicola</name>
    <dbReference type="NCBI Taxonomy" id="2976676"/>
    <lineage>
        <taxon>Bacteria</taxon>
        <taxon>Bacillati</taxon>
        <taxon>Bacillota</taxon>
        <taxon>Bacilli</taxon>
        <taxon>Lactobacillales</taxon>
        <taxon>Lactobacillaceae</taxon>
        <taxon>Lactobacillus</taxon>
    </lineage>
</organism>
<evidence type="ECO:0000256" key="1">
    <source>
        <dbReference type="ARBA" id="ARBA00022552"/>
    </source>
</evidence>
<keyword evidence="1 5" id="KW-0698">rRNA processing</keyword>
<dbReference type="PIRSF" id="PIRSF005520">
    <property type="entry name" value="UCP005520"/>
    <property type="match status" value="1"/>
</dbReference>
<comment type="function">
    <text evidence="5">Involved in correct processing of both the 5' and 3' ends of 23S rRNA precursor. Processes 30S rRNA precursor transcript even in absence of ribonuclease 3 (Rnc); Rnc processes 30S rRNA into smaller rRNA precursors.</text>
</comment>
<dbReference type="Pfam" id="PF00636">
    <property type="entry name" value="Ribonuclease_3"/>
    <property type="match status" value="1"/>
</dbReference>
<keyword evidence="5" id="KW-0699">rRNA-binding</keyword>
<dbReference type="EC" id="3.1.26.-" evidence="5"/>
<keyword evidence="2 5" id="KW-0540">Nuclease</keyword>
<dbReference type="Proteomes" id="UP001321741">
    <property type="component" value="Chromosome"/>
</dbReference>
<dbReference type="InterPro" id="IPR036389">
    <property type="entry name" value="RNase_III_sf"/>
</dbReference>
<dbReference type="InterPro" id="IPR000999">
    <property type="entry name" value="RNase_III_dom"/>
</dbReference>
<dbReference type="HAMAP" id="MF_01468">
    <property type="entry name" value="RNase_Mini_III"/>
    <property type="match status" value="1"/>
</dbReference>
<evidence type="ECO:0000256" key="4">
    <source>
        <dbReference type="ARBA" id="ARBA00022801"/>
    </source>
</evidence>
<name>A0ABN6SMF9_9LACO</name>
<evidence type="ECO:0000259" key="6">
    <source>
        <dbReference type="SMART" id="SM00535"/>
    </source>
</evidence>
<dbReference type="Gene3D" id="1.10.1520.10">
    <property type="entry name" value="Ribonuclease III domain"/>
    <property type="match status" value="1"/>
</dbReference>
<keyword evidence="8" id="KW-1185">Reference proteome</keyword>
<reference evidence="7 8" key="1">
    <citation type="journal article" date="2023" name="Microbiol. Spectr.">
        <title>Symbiosis of Carpenter Bees with Uncharacterized Lactic Acid Bacteria Showing NAD Auxotrophy.</title>
        <authorList>
            <person name="Kawasaki S."/>
            <person name="Ozawa K."/>
            <person name="Mori T."/>
            <person name="Yamamoto A."/>
            <person name="Ito M."/>
            <person name="Ohkuma M."/>
            <person name="Sakamoto M."/>
            <person name="Matsutani M."/>
        </authorList>
    </citation>
    <scope>NUCLEOTIDE SEQUENCE [LARGE SCALE GENOMIC DNA]</scope>
    <source>
        <strain evidence="7 8">Kim32-2</strain>
    </source>
</reference>
<evidence type="ECO:0000256" key="5">
    <source>
        <dbReference type="HAMAP-Rule" id="MF_01468"/>
    </source>
</evidence>
<protein>
    <recommendedName>
        <fullName evidence="5">Mini-ribonuclease 3</fullName>
        <shortName evidence="5">Mini-3</shortName>
        <shortName evidence="5">Mini-RNase 3</shortName>
        <ecNumber evidence="5">3.1.26.-</ecNumber>
    </recommendedName>
    <alternativeName>
        <fullName evidence="5">Mini-RNase III</fullName>
        <shortName evidence="5">Mini-III</shortName>
    </alternativeName>
</protein>
<keyword evidence="5" id="KW-0460">Magnesium</keyword>
<dbReference type="SMART" id="SM00535">
    <property type="entry name" value="RIBOc"/>
    <property type="match status" value="1"/>
</dbReference>
<comment type="similarity">
    <text evidence="5">Belongs to the MrnC RNase family.</text>
</comment>
<comment type="cofactor">
    <cofactor evidence="5">
        <name>Mg(2+)</name>
        <dbReference type="ChEBI" id="CHEBI:18420"/>
    </cofactor>
</comment>
<keyword evidence="5" id="KW-0694">RNA-binding</keyword>
<dbReference type="PANTHER" id="PTHR34276:SF1">
    <property type="entry name" value="MINI-RIBONUCLEASE 3"/>
    <property type="match status" value="1"/>
</dbReference>
<dbReference type="EMBL" id="AP026803">
    <property type="protein sequence ID" value="BDR60839.1"/>
    <property type="molecule type" value="Genomic_DNA"/>
</dbReference>
<dbReference type="SUPFAM" id="SSF69065">
    <property type="entry name" value="RNase III domain-like"/>
    <property type="match status" value="1"/>
</dbReference>
<evidence type="ECO:0000313" key="8">
    <source>
        <dbReference type="Proteomes" id="UP001321741"/>
    </source>
</evidence>
<sequence>MTKNTEMIEKAVNPATLNGQTLAYLGDAVYEIAIRRHLIKCGVVKPQVLQRRATHYVSAKAQASLITKLQAEHLLEAGELATFRRGRNSKSHTKAKNTSLATYQLSTGFEAVWGYLELLGKHERIHELTEWCIKTVENGGIDNYEFK</sequence>
<dbReference type="PANTHER" id="PTHR34276">
    <property type="entry name" value="MINI-RIBONUCLEASE 3"/>
    <property type="match status" value="1"/>
</dbReference>
<evidence type="ECO:0000256" key="3">
    <source>
        <dbReference type="ARBA" id="ARBA00022759"/>
    </source>
</evidence>
<keyword evidence="5" id="KW-0690">Ribosome biogenesis</keyword>
<evidence type="ECO:0000256" key="2">
    <source>
        <dbReference type="ARBA" id="ARBA00022722"/>
    </source>
</evidence>
<keyword evidence="3 5" id="KW-0255">Endonuclease</keyword>
<gene>
    <name evidence="5 7" type="primary">mrnC</name>
    <name evidence="7" type="ORF">KIM322_11000</name>
</gene>
<accession>A0ABN6SMF9</accession>